<evidence type="ECO:0000313" key="2">
    <source>
        <dbReference type="Proteomes" id="UP000246702"/>
    </source>
</evidence>
<gene>
    <name evidence="1" type="ORF">BO94DRAFT_542108</name>
</gene>
<comment type="caution">
    <text evidence="1">The sequence shown here is derived from an EMBL/GenBank/DDBJ whole genome shotgun (WGS) entry which is preliminary data.</text>
</comment>
<dbReference type="Proteomes" id="UP000246702">
    <property type="component" value="Unassembled WGS sequence"/>
</dbReference>
<dbReference type="GeneID" id="37115219"/>
<dbReference type="RefSeq" id="XP_025472791.1">
    <property type="nucleotide sequence ID" value="XM_025613076.1"/>
</dbReference>
<protein>
    <submittedName>
        <fullName evidence="1">Uncharacterized protein</fullName>
    </submittedName>
</protein>
<evidence type="ECO:0000313" key="1">
    <source>
        <dbReference type="EMBL" id="PWY96030.1"/>
    </source>
</evidence>
<sequence length="159" mass="17333">MNVSDPQSQDILLMHQDSYPNMWAGEPNTMNIDDLLADQRLDISDDAMAIPPELSLSQEPALSVQDSLEQLLAISGQINGPINEELEGLICQGTCVADTSQRLDFLTQQINDLVTTVAQLSIELGGLLEMEHQTQERLKTAINQLGRSIQGNSSGDGRS</sequence>
<name>A0A317XGI7_9EURO</name>
<organism evidence="1 2">
    <name type="scientific">Aspergillus sclerotioniger CBS 115572</name>
    <dbReference type="NCBI Taxonomy" id="1450535"/>
    <lineage>
        <taxon>Eukaryota</taxon>
        <taxon>Fungi</taxon>
        <taxon>Dikarya</taxon>
        <taxon>Ascomycota</taxon>
        <taxon>Pezizomycotina</taxon>
        <taxon>Eurotiomycetes</taxon>
        <taxon>Eurotiomycetidae</taxon>
        <taxon>Eurotiales</taxon>
        <taxon>Aspergillaceae</taxon>
        <taxon>Aspergillus</taxon>
        <taxon>Aspergillus subgen. Circumdati</taxon>
    </lineage>
</organism>
<accession>A0A317XGI7</accession>
<proteinExistence type="predicted"/>
<dbReference type="AlphaFoldDB" id="A0A317XGI7"/>
<dbReference type="EMBL" id="MSFK01000002">
    <property type="protein sequence ID" value="PWY96030.1"/>
    <property type="molecule type" value="Genomic_DNA"/>
</dbReference>
<keyword evidence="2" id="KW-1185">Reference proteome</keyword>
<reference evidence="1 2" key="1">
    <citation type="submission" date="2016-12" db="EMBL/GenBank/DDBJ databases">
        <title>The genomes of Aspergillus section Nigri reveals drivers in fungal speciation.</title>
        <authorList>
            <consortium name="DOE Joint Genome Institute"/>
            <person name="Vesth T.C."/>
            <person name="Nybo J."/>
            <person name="Theobald S."/>
            <person name="Brandl J."/>
            <person name="Frisvad J.C."/>
            <person name="Nielsen K.F."/>
            <person name="Lyhne E.K."/>
            <person name="Kogle M.E."/>
            <person name="Kuo A."/>
            <person name="Riley R."/>
            <person name="Clum A."/>
            <person name="Nolan M."/>
            <person name="Lipzen A."/>
            <person name="Salamov A."/>
            <person name="Henrissat B."/>
            <person name="Wiebenga A."/>
            <person name="De Vries R.P."/>
            <person name="Grigoriev I.V."/>
            <person name="Mortensen U.H."/>
            <person name="Andersen M.R."/>
            <person name="Baker S.E."/>
        </authorList>
    </citation>
    <scope>NUCLEOTIDE SEQUENCE [LARGE SCALE GENOMIC DNA]</scope>
    <source>
        <strain evidence="1 2">CBS 115572</strain>
    </source>
</reference>